<dbReference type="Pfam" id="PF00188">
    <property type="entry name" value="CAP"/>
    <property type="match status" value="1"/>
</dbReference>
<protein>
    <recommendedName>
        <fullName evidence="2">SCP domain-containing protein</fullName>
    </recommendedName>
</protein>
<dbReference type="RefSeq" id="WP_056985604.1">
    <property type="nucleotide sequence ID" value="NZ_JQBQ01000028.1"/>
</dbReference>
<dbReference type="Proteomes" id="UP000051529">
    <property type="component" value="Unassembled WGS sequence"/>
</dbReference>
<evidence type="ECO:0000313" key="4">
    <source>
        <dbReference type="Proteomes" id="UP000051529"/>
    </source>
</evidence>
<dbReference type="InterPro" id="IPR035940">
    <property type="entry name" value="CAP_sf"/>
</dbReference>
<accession>A0A0R2KK03</accession>
<gene>
    <name evidence="3" type="ORF">IV44_GL000858</name>
</gene>
<keyword evidence="1" id="KW-0732">Signal</keyword>
<dbReference type="InterPro" id="IPR014044">
    <property type="entry name" value="CAP_dom"/>
</dbReference>
<organism evidence="3 4">
    <name type="scientific">Lactobacillus amylovorus subsp. animalium DSM 16698</name>
    <dbReference type="NCBI Taxonomy" id="695563"/>
    <lineage>
        <taxon>Bacteria</taxon>
        <taxon>Bacillati</taxon>
        <taxon>Bacillota</taxon>
        <taxon>Bacilli</taxon>
        <taxon>Lactobacillales</taxon>
        <taxon>Lactobacillaceae</taxon>
        <taxon>Lactobacillus</taxon>
        <taxon>Lactobacillus amylovorus subsp. animalium</taxon>
    </lineage>
</organism>
<evidence type="ECO:0000313" key="3">
    <source>
        <dbReference type="EMBL" id="KRN89681.1"/>
    </source>
</evidence>
<name>A0A0R2KK03_LACAM</name>
<comment type="caution">
    <text evidence="3">The sequence shown here is derived from an EMBL/GenBank/DDBJ whole genome shotgun (WGS) entry which is preliminary data.</text>
</comment>
<feature type="chain" id="PRO_5006419537" description="SCP domain-containing protein" evidence="1">
    <location>
        <begin position="27"/>
        <end position="342"/>
    </location>
</feature>
<dbReference type="AlphaFoldDB" id="A0A0R2KK03"/>
<evidence type="ECO:0000259" key="2">
    <source>
        <dbReference type="Pfam" id="PF00188"/>
    </source>
</evidence>
<reference evidence="3 4" key="1">
    <citation type="journal article" date="2015" name="Genome Announc.">
        <title>Expanding the biotechnology potential of lactobacilli through comparative genomics of 213 strains and associated genera.</title>
        <authorList>
            <person name="Sun Z."/>
            <person name="Harris H.M."/>
            <person name="McCann A."/>
            <person name="Guo C."/>
            <person name="Argimon S."/>
            <person name="Zhang W."/>
            <person name="Yang X."/>
            <person name="Jeffery I.B."/>
            <person name="Cooney J.C."/>
            <person name="Kagawa T.F."/>
            <person name="Liu W."/>
            <person name="Song Y."/>
            <person name="Salvetti E."/>
            <person name="Wrobel A."/>
            <person name="Rasinkangas P."/>
            <person name="Parkhill J."/>
            <person name="Rea M.C."/>
            <person name="O'Sullivan O."/>
            <person name="Ritari J."/>
            <person name="Douillard F.P."/>
            <person name="Paul Ross R."/>
            <person name="Yang R."/>
            <person name="Briner A.E."/>
            <person name="Felis G.E."/>
            <person name="de Vos W.M."/>
            <person name="Barrangou R."/>
            <person name="Klaenhammer T.R."/>
            <person name="Caufield P.W."/>
            <person name="Cui Y."/>
            <person name="Zhang H."/>
            <person name="O'Toole P.W."/>
        </authorList>
    </citation>
    <scope>NUCLEOTIDE SEQUENCE [LARGE SCALE GENOMIC DNA]</scope>
    <source>
        <strain evidence="3 4">DSM 16698</strain>
    </source>
</reference>
<evidence type="ECO:0000256" key="1">
    <source>
        <dbReference type="SAM" id="SignalP"/>
    </source>
</evidence>
<proteinExistence type="predicted"/>
<dbReference type="PATRIC" id="fig|695563.3.peg.909"/>
<feature type="signal peptide" evidence="1">
    <location>
        <begin position="1"/>
        <end position="26"/>
    </location>
</feature>
<sequence>MKKHNLLVAIVAVVECIAFTAQPVQAAKYSKSEAKQVKYFQRKYKNLDKAQYNRNSIYQQAPNFANPFSPGVLNPAYISTTMDYVNYYRDLVGLPSEANPDDANRSAQIGAASLAAVNASASLQAHGLINYLRPNYISENDWGIAENATLGNINFLDDAHSASAGEIVTDLMREDNNIAGAGNIGHRALILSARATRMGVGAAYGRNSNVLYSVQNGWFADDILRQPVVNTMVYPARRVFPYELVGKKTPWSFSTTKRIMDTPKIYITDITAKRRHRATQVRNFGKAFYGDGYATTITYQPGKTKLINTHKYKVKIGKYYNYTFRFFRQNSKVNYPRLKSRA</sequence>
<feature type="domain" description="SCP" evidence="2">
    <location>
        <begin position="83"/>
        <end position="216"/>
    </location>
</feature>
<dbReference type="EMBL" id="JQBQ01000028">
    <property type="protein sequence ID" value="KRN89681.1"/>
    <property type="molecule type" value="Genomic_DNA"/>
</dbReference>
<dbReference type="SUPFAM" id="SSF55797">
    <property type="entry name" value="PR-1-like"/>
    <property type="match status" value="1"/>
</dbReference>
<dbReference type="Gene3D" id="3.40.33.10">
    <property type="entry name" value="CAP"/>
    <property type="match status" value="1"/>
</dbReference>